<reference evidence="7 8" key="1">
    <citation type="submission" date="2018-08" db="EMBL/GenBank/DDBJ databases">
        <title>Aphanomyces genome sequencing and annotation.</title>
        <authorList>
            <person name="Minardi D."/>
            <person name="Oidtmann B."/>
            <person name="Van Der Giezen M."/>
            <person name="Studholme D.J."/>
        </authorList>
    </citation>
    <scope>NUCLEOTIDE SEQUENCE [LARGE SCALE GENOMIC DNA]</scope>
    <source>
        <strain evidence="7 8">SA</strain>
    </source>
</reference>
<dbReference type="GO" id="GO:0070628">
    <property type="term" value="F:proteasome binding"/>
    <property type="evidence" value="ECO:0007669"/>
    <property type="project" value="InterPro"/>
</dbReference>
<name>A0A397DWP1_APHAT</name>
<evidence type="ECO:0000313" key="8">
    <source>
        <dbReference type="Proteomes" id="UP000265716"/>
    </source>
</evidence>
<evidence type="ECO:0008006" key="9">
    <source>
        <dbReference type="Google" id="ProtNLM"/>
    </source>
</evidence>
<dbReference type="PANTHER" id="PTHR32170:SF3">
    <property type="entry name" value="PROTEASOME ACTIVATOR COMPLEX SUBUNIT 4"/>
    <property type="match status" value="1"/>
</dbReference>
<accession>A0A397DWP1</accession>
<dbReference type="Pfam" id="PF11919">
    <property type="entry name" value="PSME4_C"/>
    <property type="match status" value="1"/>
</dbReference>
<dbReference type="InterPro" id="IPR016024">
    <property type="entry name" value="ARM-type_fold"/>
</dbReference>
<dbReference type="Pfam" id="PF16507">
    <property type="entry name" value="HEAT_PSME4_mid"/>
    <property type="match status" value="2"/>
</dbReference>
<sequence>MHVYASLLPEHVRSKVDAQEQFLMRDIQEFHTLLQGGHFDKLAGHHFRTVETYFKLKYTLPHVLSVSLSHGLIQYVFSFRPALEKRVKALNTIMSVLKKTRKAFSDASEQAKVDWHTPLDEWEANFYASPLPLHNAADEYVSQYKAALLKFLAKARPHYALDASLWTHLSADFSRPNEEASLKAAAQLSLLWPAGADASALVGPWITLWGSVNSFSEWDFHWLRLFARVVKHQQRRETFDISQWAPHLTFILSKIQQAFNLPSDLGATPSKGKFPTVLGGWHGDKSSLYYASKLTVELLEASQTTHTLLQQLLSLLTPFYHPSSAGNAASAISDFVYYVSAFLSLRLGRDKALHRQPELPHTSLVAKLVDLSFLGLYAKSQSVSSKASFTLRNAIAILPSAAPSIVERILHGLDPSAVNQTHQAPSAISALTVCGPALLRGDLSWTDPYLPLILHRTLQLYSAWLMYMPVADDTWRPARASSDVAAALTSAANAQLYAPRPAASPASVDALWRLGSSLETWVLVLLDRLFSLFRQQETESSSANGDKGGDTFQIALHTQLVLHQLFVQLSPPLYKLALQRVVDFVQSSSMGLVPGKAVAGLVRAATGPDPELAIQKLLLPAAAAVVHPTTTPGDAHLLSHLRVVDGVVQRATGTSLVPHSALLRRVLAVATGHRNPKVVKVGCKILRHTLTRLTSTYQPDHSRSLPPAAWTDGVECGGLSSLYIGVTSSWGDVDLVWHEPSEAELLFAADLLDVFVVEAGTALLVGTPDDTNSAMTWRTALRGILHAVRGAKGILWDRLVVKTKSTSDGPSPMLMQPIEAIESTLARHPAVIDSLLALRVNLLQTLHRVAAIWTDASMVVEDPRRTKGLRYIVRILTPLLHPRDAAPPPNTHLYAKWRKLSARDVASAALHLKKPKTLASIPLWPRRMMQDRVQVLCSALLTTGSYEWSRAIRSHPDWFATPDLYDDVVWSRAIRSHPDWFATPDLYADVVVGSLNDLLTLALADDSKTRQVAQAALDGGVLERYSPWLEARLPFLIQVVHTSTNKDQVTGALHVLQLGRSLRTVWRRWSVMQQLLVALCHASEPKLRQWSPDDQIKTQTRALKVFFLVLHTRRDAADARTVGIEPLVSLEMQQSHWRHQLMHLACLLPWIRQDKTADVNRRLIWPVVLGAVRSDVPQLQHFGRILLSRLLKATTIGEGEPVPELVFAPDTLQALAKDMVANHKSVTADGHGGAADTARWSLGVGELFELVQHERFPPLCATSFGQLAKDNILRHHVMLVQRLARHAAAQGIDLAARWPLDTLVANTSDERRAALCTAGEILVGLATSSTSSFGLGWLQTILPKLSVPYATDWHDVVLLLTHHVPTLPWVPDLIEYVLSQVEVSFQSGDAADGNSTDGVGQVRWLMLVQPLLLLPPALATPSVLARMWTVAAAGLSHPYESVREQVGAVLYKLVLASTSSMLEKLVQGMTDGAAAATGVVEPADLNARKTLLHVVATYIHKGDSAHVSAAVLPLLSVVLDTQSYPDPDVARSARAVVDALANKLRVQHEDTFTAVLTGLEVALVAPWRTRGAALRFITVLNFHHGLRRWSKPRLQRLIVSCLADDKRDVQETAQYALRSFVRTLDDEDVASLATTFRESVAAARKARATKHKQLKRHRILVARRGPDWEVSAKALEALEGATDEMAMDARTVDGCYGMGALVLAYPYSVPAFVPAVVEELSLHLHVTGKGRLSNVPEMVKAVLLEFKRTHQDSWHQDKLAFTPSQLDAIQDSLISPHYYS</sequence>
<evidence type="ECO:0000259" key="5">
    <source>
        <dbReference type="Pfam" id="PF11919"/>
    </source>
</evidence>
<comment type="caution">
    <text evidence="7">The sequence shown here is derived from an EMBL/GenBank/DDBJ whole genome shotgun (WGS) entry which is preliminary data.</text>
</comment>
<dbReference type="Proteomes" id="UP000265716">
    <property type="component" value="Unassembled WGS sequence"/>
</dbReference>
<dbReference type="PANTHER" id="PTHR32170">
    <property type="entry name" value="PROTEASOME ACTIVATOR COMPLEX SUBUNIT 4"/>
    <property type="match status" value="1"/>
</dbReference>
<organism evidence="7 8">
    <name type="scientific">Aphanomyces astaci</name>
    <name type="common">Crayfish plague agent</name>
    <dbReference type="NCBI Taxonomy" id="112090"/>
    <lineage>
        <taxon>Eukaryota</taxon>
        <taxon>Sar</taxon>
        <taxon>Stramenopiles</taxon>
        <taxon>Oomycota</taxon>
        <taxon>Saprolegniomycetes</taxon>
        <taxon>Saprolegniales</taxon>
        <taxon>Verrucalvaceae</taxon>
        <taxon>Aphanomyces</taxon>
    </lineage>
</organism>
<dbReference type="InterPro" id="IPR035309">
    <property type="entry name" value="PSME4"/>
</dbReference>
<dbReference type="EMBL" id="QUTC01002892">
    <property type="protein sequence ID" value="RHY72492.1"/>
    <property type="molecule type" value="Genomic_DNA"/>
</dbReference>
<dbReference type="InterPro" id="IPR011989">
    <property type="entry name" value="ARM-like"/>
</dbReference>
<dbReference type="SUPFAM" id="SSF48371">
    <property type="entry name" value="ARM repeat"/>
    <property type="match status" value="1"/>
</dbReference>
<dbReference type="GO" id="GO:0005829">
    <property type="term" value="C:cytosol"/>
    <property type="evidence" value="ECO:0007669"/>
    <property type="project" value="TreeGrafter"/>
</dbReference>
<keyword evidence="3" id="KW-0227">DNA damage</keyword>
<proteinExistence type="inferred from homology"/>
<comment type="similarity">
    <text evidence="1">Belongs to the BLM10 family.</text>
</comment>
<feature type="domain" description="Proteasome activator Blm10 middle HEAT repeats region" evidence="6">
    <location>
        <begin position="309"/>
        <end position="439"/>
    </location>
</feature>
<feature type="domain" description="Proteasome activator Blm10 middle HEAT repeats region" evidence="6">
    <location>
        <begin position="516"/>
        <end position="789"/>
    </location>
</feature>
<protein>
    <recommendedName>
        <fullName evidence="9">Proteasome activator complex subunit 4 C-terminal domain-containing protein</fullName>
    </recommendedName>
</protein>
<dbReference type="GO" id="GO:0006281">
    <property type="term" value="P:DNA repair"/>
    <property type="evidence" value="ECO:0007669"/>
    <property type="project" value="UniProtKB-KW"/>
</dbReference>
<keyword evidence="2" id="KW-0677">Repeat</keyword>
<keyword evidence="4" id="KW-0234">DNA repair</keyword>
<dbReference type="GO" id="GO:0016504">
    <property type="term" value="F:peptidase activator activity"/>
    <property type="evidence" value="ECO:0007669"/>
    <property type="project" value="InterPro"/>
</dbReference>
<evidence type="ECO:0000256" key="1">
    <source>
        <dbReference type="ARBA" id="ARBA00005739"/>
    </source>
</evidence>
<dbReference type="GO" id="GO:0010499">
    <property type="term" value="P:proteasomal ubiquitin-independent protein catabolic process"/>
    <property type="evidence" value="ECO:0007669"/>
    <property type="project" value="TreeGrafter"/>
</dbReference>
<feature type="domain" description="Proteasome activator complex subunit 4 C-terminal" evidence="5">
    <location>
        <begin position="1692"/>
        <end position="1779"/>
    </location>
</feature>
<evidence type="ECO:0000256" key="4">
    <source>
        <dbReference type="ARBA" id="ARBA00023204"/>
    </source>
</evidence>
<dbReference type="VEuPathDB" id="FungiDB:H257_07930"/>
<dbReference type="GO" id="GO:0005634">
    <property type="term" value="C:nucleus"/>
    <property type="evidence" value="ECO:0007669"/>
    <property type="project" value="TreeGrafter"/>
</dbReference>
<evidence type="ECO:0000256" key="3">
    <source>
        <dbReference type="ARBA" id="ARBA00022763"/>
    </source>
</evidence>
<evidence type="ECO:0000259" key="6">
    <source>
        <dbReference type="Pfam" id="PF16507"/>
    </source>
</evidence>
<dbReference type="InterPro" id="IPR021843">
    <property type="entry name" value="PSME4_C"/>
</dbReference>
<dbReference type="InterPro" id="IPR032430">
    <property type="entry name" value="Blm10_mid"/>
</dbReference>
<dbReference type="Gene3D" id="1.25.10.10">
    <property type="entry name" value="Leucine-rich Repeat Variant"/>
    <property type="match status" value="1"/>
</dbReference>
<gene>
    <name evidence="7" type="ORF">DYB38_007250</name>
</gene>
<evidence type="ECO:0000256" key="2">
    <source>
        <dbReference type="ARBA" id="ARBA00022737"/>
    </source>
</evidence>
<evidence type="ECO:0000313" key="7">
    <source>
        <dbReference type="EMBL" id="RHY72492.1"/>
    </source>
</evidence>